<proteinExistence type="predicted"/>
<accession>A0ABW4YVT0</accession>
<dbReference type="Proteomes" id="UP001597299">
    <property type="component" value="Unassembled WGS sequence"/>
</dbReference>
<dbReference type="PIRSF" id="PIRSF031796">
    <property type="entry name" value="UPC031796"/>
    <property type="match status" value="1"/>
</dbReference>
<dbReference type="Pfam" id="PF06319">
    <property type="entry name" value="MmcB-like"/>
    <property type="match status" value="1"/>
</dbReference>
<dbReference type="InterPro" id="IPR009394">
    <property type="entry name" value="MmcB-like"/>
</dbReference>
<comment type="caution">
    <text evidence="1">The sequence shown here is derived from an EMBL/GenBank/DDBJ whole genome shotgun (WGS) entry which is preliminary data.</text>
</comment>
<name>A0ABW4YVT0_9HYPH</name>
<reference evidence="2" key="1">
    <citation type="journal article" date="2019" name="Int. J. Syst. Evol. Microbiol.">
        <title>The Global Catalogue of Microorganisms (GCM) 10K type strain sequencing project: providing services to taxonomists for standard genome sequencing and annotation.</title>
        <authorList>
            <consortium name="The Broad Institute Genomics Platform"/>
            <consortium name="The Broad Institute Genome Sequencing Center for Infectious Disease"/>
            <person name="Wu L."/>
            <person name="Ma J."/>
        </authorList>
    </citation>
    <scope>NUCLEOTIDE SEQUENCE [LARGE SCALE GENOMIC DNA]</scope>
    <source>
        <strain evidence="2">CCM 7435</strain>
    </source>
</reference>
<gene>
    <name evidence="1" type="ORF">ACFSNC_07660</name>
</gene>
<evidence type="ECO:0000313" key="2">
    <source>
        <dbReference type="Proteomes" id="UP001597299"/>
    </source>
</evidence>
<dbReference type="EMBL" id="JBHUHD010000001">
    <property type="protein sequence ID" value="MFD2140267.1"/>
    <property type="molecule type" value="Genomic_DNA"/>
</dbReference>
<keyword evidence="2" id="KW-1185">Reference proteome</keyword>
<dbReference type="RefSeq" id="WP_213351961.1">
    <property type="nucleotide sequence ID" value="NZ_JAHBGB010000015.1"/>
</dbReference>
<organism evidence="1 2">
    <name type="scientific">Ancylobacter oerskovii</name>
    <dbReference type="NCBI Taxonomy" id="459519"/>
    <lineage>
        <taxon>Bacteria</taxon>
        <taxon>Pseudomonadati</taxon>
        <taxon>Pseudomonadota</taxon>
        <taxon>Alphaproteobacteria</taxon>
        <taxon>Hyphomicrobiales</taxon>
        <taxon>Xanthobacteraceae</taxon>
        <taxon>Ancylobacter</taxon>
    </lineage>
</organism>
<protein>
    <submittedName>
        <fullName evidence="1">MmcB family DNA repair protein</fullName>
    </submittedName>
</protein>
<evidence type="ECO:0000313" key="1">
    <source>
        <dbReference type="EMBL" id="MFD2140267.1"/>
    </source>
</evidence>
<sequence>MHGTLDALALPPDGRQSEAALAIRRGALRYVAACGLVGVPEFVLASGRRADVAALCAKGEVWVIEVKSSVADFRADHKWFEYRDFCDRLFFAVAPGFPLEILPEDTGILVADGFGAALMREAPRHPLAAPQRKALTLRLARCAAGRLMGLMDPEALRGIEL</sequence>